<dbReference type="RefSeq" id="WP_095747264.1">
    <property type="nucleotide sequence ID" value="NZ_CP023284.1"/>
</dbReference>
<dbReference type="Pfam" id="PF04361">
    <property type="entry name" value="DUF494"/>
    <property type="match status" value="1"/>
</dbReference>
<organism evidence="2 3">
    <name type="scientific">Variovorax boronicumulans</name>
    <dbReference type="NCBI Taxonomy" id="436515"/>
    <lineage>
        <taxon>Bacteria</taxon>
        <taxon>Pseudomonadati</taxon>
        <taxon>Pseudomonadota</taxon>
        <taxon>Betaproteobacteria</taxon>
        <taxon>Burkholderiales</taxon>
        <taxon>Comamonadaceae</taxon>
        <taxon>Variovorax</taxon>
    </lineage>
</organism>
<evidence type="ECO:0000313" key="2">
    <source>
        <dbReference type="EMBL" id="ATA57345.1"/>
    </source>
</evidence>
<dbReference type="EMBL" id="CP023284">
    <property type="protein sequence ID" value="ATA57345.1"/>
    <property type="molecule type" value="Genomic_DNA"/>
</dbReference>
<dbReference type="HAMAP" id="MF_00598">
    <property type="entry name" value="Smg"/>
    <property type="match status" value="1"/>
</dbReference>
<dbReference type="AlphaFoldDB" id="A0A286NS93"/>
<gene>
    <name evidence="1" type="primary">smg</name>
    <name evidence="2" type="ORF">CKY39_32050</name>
</gene>
<sequence length="178" mass="19608">MFEVLVFVYENYWRGDACPEPEQLGRKLSAHGFEAEEIRDALQWLDGLSLATQGLQFEHQASEGDDDNAITTARVTLGGAPEAALPQSSQSMRVYSPSEQEHLGAECLGFIRFLELSNVLPCGLREIVVERAMAAPGDPVALDELKIIVLMVHWSTGIEPDALVLDELCESREGRTAH</sequence>
<protein>
    <recommendedName>
        <fullName evidence="1">Protein Smg homolog</fullName>
    </recommendedName>
</protein>
<evidence type="ECO:0000256" key="1">
    <source>
        <dbReference type="HAMAP-Rule" id="MF_00598"/>
    </source>
</evidence>
<comment type="similarity">
    <text evidence="1">Belongs to the Smg family.</text>
</comment>
<proteinExistence type="inferred from homology"/>
<dbReference type="PANTHER" id="PTHR38692">
    <property type="entry name" value="PROTEIN SMG"/>
    <property type="match status" value="1"/>
</dbReference>
<reference evidence="2 3" key="1">
    <citation type="submission" date="2017-09" db="EMBL/GenBank/DDBJ databases">
        <title>The diverse metabolic capabilities of V. boronicumulans make it an excellent choice for continued studies on novel biodegradation.</title>
        <authorList>
            <person name="Sun S."/>
        </authorList>
    </citation>
    <scope>NUCLEOTIDE SEQUENCE [LARGE SCALE GENOMIC DNA]</scope>
    <source>
        <strain evidence="2 3">J1</strain>
    </source>
</reference>
<evidence type="ECO:0000313" key="3">
    <source>
        <dbReference type="Proteomes" id="UP000217154"/>
    </source>
</evidence>
<name>A0A286NS93_9BURK</name>
<dbReference type="PANTHER" id="PTHR38692:SF1">
    <property type="entry name" value="PROTEIN SMG"/>
    <property type="match status" value="1"/>
</dbReference>
<dbReference type="Proteomes" id="UP000217154">
    <property type="component" value="Chromosome"/>
</dbReference>
<accession>A0A286NS93</accession>
<dbReference type="InterPro" id="IPR007456">
    <property type="entry name" value="Smg"/>
</dbReference>
<dbReference type="KEGG" id="vbo:CKY39_32050"/>